<sequence>MSFEHASVTKGLMMSWALTSIIGGVLDVKHYLHLQLVPHISRHHQYWRLAVHHLAFSNSSDLLLAEILLYGVGVNIEQQFGSVKFASFTIVSALMATTLEFLTLILLHRVGVNHIPSGPTAVILSILYQWYRLVPSAYHFRVFGIPLSNKSFTYVLALLLALGHIPGSLASACIGLLVGFIYRSEVINIKSWRVSPAVIRFSKRFLLPLVGSTRPPRRLNRARPERSESTSEAMNEEVITTARPSTPAAQTDGSTNAQGEAGSVVREWVNELTGRTEDTARIRTPSEAEIAQVTAMFPDISREVIIGALQRSPSIEAAVEILLTAP</sequence>
<feature type="domain" description="CUE" evidence="7">
    <location>
        <begin position="285"/>
        <end position="326"/>
    </location>
</feature>
<dbReference type="EMBL" id="KN824988">
    <property type="protein sequence ID" value="KIK96418.1"/>
    <property type="molecule type" value="Genomic_DNA"/>
</dbReference>
<dbReference type="GO" id="GO:0004252">
    <property type="term" value="F:serine-type endopeptidase activity"/>
    <property type="evidence" value="ECO:0007669"/>
    <property type="project" value="InterPro"/>
</dbReference>
<evidence type="ECO:0000313" key="9">
    <source>
        <dbReference type="Proteomes" id="UP000054538"/>
    </source>
</evidence>
<keyword evidence="9" id="KW-1185">Reference proteome</keyword>
<dbReference type="SUPFAM" id="SSF144091">
    <property type="entry name" value="Rhomboid-like"/>
    <property type="match status" value="1"/>
</dbReference>
<evidence type="ECO:0000256" key="2">
    <source>
        <dbReference type="ARBA" id="ARBA00022692"/>
    </source>
</evidence>
<reference evidence="8 9" key="1">
    <citation type="submission" date="2014-04" db="EMBL/GenBank/DDBJ databases">
        <authorList>
            <consortium name="DOE Joint Genome Institute"/>
            <person name="Kuo A."/>
            <person name="Kohler A."/>
            <person name="Jargeat P."/>
            <person name="Nagy L.G."/>
            <person name="Floudas D."/>
            <person name="Copeland A."/>
            <person name="Barry K.W."/>
            <person name="Cichocki N."/>
            <person name="Veneault-Fourrey C."/>
            <person name="LaButti K."/>
            <person name="Lindquist E.A."/>
            <person name="Lipzen A."/>
            <person name="Lundell T."/>
            <person name="Morin E."/>
            <person name="Murat C."/>
            <person name="Sun H."/>
            <person name="Tunlid A."/>
            <person name="Henrissat B."/>
            <person name="Grigoriev I.V."/>
            <person name="Hibbett D.S."/>
            <person name="Martin F."/>
            <person name="Nordberg H.P."/>
            <person name="Cantor M.N."/>
            <person name="Hua S.X."/>
        </authorList>
    </citation>
    <scope>NUCLEOTIDE SEQUENCE [LARGE SCALE GENOMIC DNA]</scope>
    <source>
        <strain evidence="8 9">Ve08.2h10</strain>
    </source>
</reference>
<feature type="transmembrane region" description="Helical" evidence="6">
    <location>
        <begin position="85"/>
        <end position="107"/>
    </location>
</feature>
<comment type="subcellular location">
    <subcellularLocation>
        <location evidence="1">Membrane</location>
        <topology evidence="1">Multi-pass membrane protein</topology>
    </subcellularLocation>
</comment>
<dbReference type="GO" id="GO:0016020">
    <property type="term" value="C:membrane"/>
    <property type="evidence" value="ECO:0007669"/>
    <property type="project" value="UniProtKB-SubCell"/>
</dbReference>
<feature type="transmembrane region" description="Helical" evidence="6">
    <location>
        <begin position="151"/>
        <end position="182"/>
    </location>
</feature>
<evidence type="ECO:0000259" key="7">
    <source>
        <dbReference type="PROSITE" id="PS51140"/>
    </source>
</evidence>
<dbReference type="FunCoup" id="A0A0D0DSI5">
    <property type="interactions" value="9"/>
</dbReference>
<keyword evidence="3 6" id="KW-1133">Transmembrane helix</keyword>
<evidence type="ECO:0000313" key="8">
    <source>
        <dbReference type="EMBL" id="KIK96418.1"/>
    </source>
</evidence>
<proteinExistence type="predicted"/>
<feature type="region of interest" description="Disordered" evidence="5">
    <location>
        <begin position="217"/>
        <end position="260"/>
    </location>
</feature>
<dbReference type="Pfam" id="PF02845">
    <property type="entry name" value="CUE"/>
    <property type="match status" value="1"/>
</dbReference>
<dbReference type="Pfam" id="PF01694">
    <property type="entry name" value="Rhomboid"/>
    <property type="match status" value="1"/>
</dbReference>
<dbReference type="Gene3D" id="1.10.8.10">
    <property type="entry name" value="DNA helicase RuvA subunit, C-terminal domain"/>
    <property type="match status" value="1"/>
</dbReference>
<dbReference type="GO" id="GO:0043130">
    <property type="term" value="F:ubiquitin binding"/>
    <property type="evidence" value="ECO:0007669"/>
    <property type="project" value="InterPro"/>
</dbReference>
<evidence type="ECO:0000256" key="6">
    <source>
        <dbReference type="SAM" id="Phobius"/>
    </source>
</evidence>
<keyword evidence="2 6" id="KW-0812">Transmembrane</keyword>
<gene>
    <name evidence="8" type="ORF">PAXRUDRAFT_825991</name>
</gene>
<evidence type="ECO:0000256" key="1">
    <source>
        <dbReference type="ARBA" id="ARBA00004141"/>
    </source>
</evidence>
<dbReference type="Gene3D" id="1.20.1540.10">
    <property type="entry name" value="Rhomboid-like"/>
    <property type="match status" value="1"/>
</dbReference>
<dbReference type="OrthoDB" id="272778at2759"/>
<dbReference type="Proteomes" id="UP000054538">
    <property type="component" value="Unassembled WGS sequence"/>
</dbReference>
<dbReference type="InterPro" id="IPR003892">
    <property type="entry name" value="CUE"/>
</dbReference>
<feature type="compositionally biased region" description="Polar residues" evidence="5">
    <location>
        <begin position="242"/>
        <end position="258"/>
    </location>
</feature>
<accession>A0A0D0DSI5</accession>
<keyword evidence="4 6" id="KW-0472">Membrane</keyword>
<dbReference type="AlphaFoldDB" id="A0A0D0DSI5"/>
<dbReference type="HOGENOM" id="CLU_057574_2_0_1"/>
<evidence type="ECO:0000256" key="3">
    <source>
        <dbReference type="ARBA" id="ARBA00022989"/>
    </source>
</evidence>
<dbReference type="InParanoid" id="A0A0D0DSI5"/>
<dbReference type="CDD" id="cd14279">
    <property type="entry name" value="CUE"/>
    <property type="match status" value="1"/>
</dbReference>
<protein>
    <recommendedName>
        <fullName evidence="7">CUE domain-containing protein</fullName>
    </recommendedName>
</protein>
<dbReference type="InterPro" id="IPR035952">
    <property type="entry name" value="Rhomboid-like_sf"/>
</dbReference>
<dbReference type="PANTHER" id="PTHR43066:SF21">
    <property type="entry name" value="UBIQUITIN-ASSOCIATED DOMAIN-CONTAINING PROTEIN 2"/>
    <property type="match status" value="1"/>
</dbReference>
<evidence type="ECO:0000256" key="4">
    <source>
        <dbReference type="ARBA" id="ARBA00023136"/>
    </source>
</evidence>
<dbReference type="PANTHER" id="PTHR43066">
    <property type="entry name" value="RHOMBOID-RELATED PROTEIN"/>
    <property type="match status" value="1"/>
</dbReference>
<name>A0A0D0DSI5_9AGAM</name>
<evidence type="ECO:0000256" key="5">
    <source>
        <dbReference type="SAM" id="MobiDB-lite"/>
    </source>
</evidence>
<dbReference type="PROSITE" id="PS51140">
    <property type="entry name" value="CUE"/>
    <property type="match status" value="1"/>
</dbReference>
<reference evidence="9" key="2">
    <citation type="submission" date="2015-01" db="EMBL/GenBank/DDBJ databases">
        <title>Evolutionary Origins and Diversification of the Mycorrhizal Mutualists.</title>
        <authorList>
            <consortium name="DOE Joint Genome Institute"/>
            <consortium name="Mycorrhizal Genomics Consortium"/>
            <person name="Kohler A."/>
            <person name="Kuo A."/>
            <person name="Nagy L.G."/>
            <person name="Floudas D."/>
            <person name="Copeland A."/>
            <person name="Barry K.W."/>
            <person name="Cichocki N."/>
            <person name="Veneault-Fourrey C."/>
            <person name="LaButti K."/>
            <person name="Lindquist E.A."/>
            <person name="Lipzen A."/>
            <person name="Lundell T."/>
            <person name="Morin E."/>
            <person name="Murat C."/>
            <person name="Riley R."/>
            <person name="Ohm R."/>
            <person name="Sun H."/>
            <person name="Tunlid A."/>
            <person name="Henrissat B."/>
            <person name="Grigoriev I.V."/>
            <person name="Hibbett D.S."/>
            <person name="Martin F."/>
        </authorList>
    </citation>
    <scope>NUCLEOTIDE SEQUENCE [LARGE SCALE GENOMIC DNA]</scope>
    <source>
        <strain evidence="9">Ve08.2h10</strain>
    </source>
</reference>
<organism evidence="8 9">
    <name type="scientific">Paxillus rubicundulus Ve08.2h10</name>
    <dbReference type="NCBI Taxonomy" id="930991"/>
    <lineage>
        <taxon>Eukaryota</taxon>
        <taxon>Fungi</taxon>
        <taxon>Dikarya</taxon>
        <taxon>Basidiomycota</taxon>
        <taxon>Agaricomycotina</taxon>
        <taxon>Agaricomycetes</taxon>
        <taxon>Agaricomycetidae</taxon>
        <taxon>Boletales</taxon>
        <taxon>Paxilineae</taxon>
        <taxon>Paxillaceae</taxon>
        <taxon>Paxillus</taxon>
    </lineage>
</organism>
<dbReference type="InterPro" id="IPR022764">
    <property type="entry name" value="Peptidase_S54_rhomboid_dom"/>
</dbReference>
<dbReference type="STRING" id="930991.A0A0D0DSI5"/>